<dbReference type="AlphaFoldDB" id="A0A8T2RF87"/>
<evidence type="ECO:0000256" key="1">
    <source>
        <dbReference type="SAM" id="SignalP"/>
    </source>
</evidence>
<dbReference type="InterPro" id="IPR010259">
    <property type="entry name" value="S8pro/Inhibitor_I9"/>
</dbReference>
<dbReference type="PANTHER" id="PTHR48222">
    <property type="entry name" value="PROTEINASE INHIBITOR, PROPEPTIDE"/>
    <property type="match status" value="1"/>
</dbReference>
<dbReference type="EMBL" id="CM035433">
    <property type="protein sequence ID" value="KAH7294205.1"/>
    <property type="molecule type" value="Genomic_DNA"/>
</dbReference>
<feature type="signal peptide" evidence="1">
    <location>
        <begin position="1"/>
        <end position="34"/>
    </location>
</feature>
<keyword evidence="1" id="KW-0732">Signal</keyword>
<dbReference type="Pfam" id="PF05922">
    <property type="entry name" value="Inhibitor_I9"/>
    <property type="match status" value="1"/>
</dbReference>
<dbReference type="InterPro" id="IPR037045">
    <property type="entry name" value="S8pro/Inhibitor_I9_sf"/>
</dbReference>
<gene>
    <name evidence="3" type="ORF">KP509_28G060700</name>
</gene>
<dbReference type="Gene3D" id="3.30.70.80">
    <property type="entry name" value="Peptidase S8 propeptide/proteinase inhibitor I9"/>
    <property type="match status" value="1"/>
</dbReference>
<name>A0A8T2RF87_CERRI</name>
<evidence type="ECO:0000259" key="2">
    <source>
        <dbReference type="Pfam" id="PF05922"/>
    </source>
</evidence>
<dbReference type="PANTHER" id="PTHR48222:SF4">
    <property type="entry name" value="PROTEINASE INHIBITOR, PROPEPTIDE"/>
    <property type="match status" value="1"/>
</dbReference>
<dbReference type="OrthoDB" id="687377at2759"/>
<protein>
    <recommendedName>
        <fullName evidence="2">Inhibitor I9 domain-containing protein</fullName>
    </recommendedName>
</protein>
<keyword evidence="4" id="KW-1185">Reference proteome</keyword>
<proteinExistence type="predicted"/>
<comment type="caution">
    <text evidence="3">The sequence shown here is derived from an EMBL/GenBank/DDBJ whole genome shotgun (WGS) entry which is preliminary data.</text>
</comment>
<accession>A0A8T2RF87</accession>
<organism evidence="3 4">
    <name type="scientific">Ceratopteris richardii</name>
    <name type="common">Triangle waterfern</name>
    <dbReference type="NCBI Taxonomy" id="49495"/>
    <lineage>
        <taxon>Eukaryota</taxon>
        <taxon>Viridiplantae</taxon>
        <taxon>Streptophyta</taxon>
        <taxon>Embryophyta</taxon>
        <taxon>Tracheophyta</taxon>
        <taxon>Polypodiopsida</taxon>
        <taxon>Polypodiidae</taxon>
        <taxon>Polypodiales</taxon>
        <taxon>Pteridineae</taxon>
        <taxon>Pteridaceae</taxon>
        <taxon>Parkerioideae</taxon>
        <taxon>Ceratopteris</taxon>
    </lineage>
</organism>
<dbReference type="Proteomes" id="UP000825935">
    <property type="component" value="Chromosome 28"/>
</dbReference>
<evidence type="ECO:0000313" key="3">
    <source>
        <dbReference type="EMBL" id="KAH7294205.1"/>
    </source>
</evidence>
<reference evidence="3" key="1">
    <citation type="submission" date="2021-08" db="EMBL/GenBank/DDBJ databases">
        <title>WGS assembly of Ceratopteris richardii.</title>
        <authorList>
            <person name="Marchant D.B."/>
            <person name="Chen G."/>
            <person name="Jenkins J."/>
            <person name="Shu S."/>
            <person name="Leebens-Mack J."/>
            <person name="Grimwood J."/>
            <person name="Schmutz J."/>
            <person name="Soltis P."/>
            <person name="Soltis D."/>
            <person name="Chen Z.-H."/>
        </authorList>
    </citation>
    <scope>NUCLEOTIDE SEQUENCE</scope>
    <source>
        <strain evidence="3">Whitten #5841</strain>
        <tissue evidence="3">Leaf</tissue>
    </source>
</reference>
<dbReference type="OMA" id="LFHYTHA"/>
<sequence length="127" mass="13455">MGLRLSNSIASLGKPIQCLLLFLLLLSSFLCTCAKEETGVYLVYLQAQEALSSEASNLRLLASVVGSMASARAALLYSYTSSINGFSAKLTPSQANELAEKPGVLEVVPSQTYHGDDVGYGTISNMD</sequence>
<evidence type="ECO:0000313" key="4">
    <source>
        <dbReference type="Proteomes" id="UP000825935"/>
    </source>
</evidence>
<feature type="domain" description="Inhibitor I9" evidence="2">
    <location>
        <begin position="40"/>
        <end position="114"/>
    </location>
</feature>
<feature type="chain" id="PRO_5035747284" description="Inhibitor I9 domain-containing protein" evidence="1">
    <location>
        <begin position="35"/>
        <end position="127"/>
    </location>
</feature>